<gene>
    <name evidence="11" type="primary">txxe 877-cls1</name>
    <name evidence="11" type="ORF">TXXE_05850</name>
</gene>
<comment type="catalytic activity">
    <reaction evidence="7">
        <text>2 a 1,2-diacyl-sn-glycero-3-phospho-(1'-sn-glycerol) = a cardiolipin + glycerol</text>
        <dbReference type="Rhea" id="RHEA:31451"/>
        <dbReference type="ChEBI" id="CHEBI:17754"/>
        <dbReference type="ChEBI" id="CHEBI:62237"/>
        <dbReference type="ChEBI" id="CHEBI:64716"/>
    </reaction>
</comment>
<organism evidence="11 12">
    <name type="scientific">Thermobacillus xylanilyticus</name>
    <dbReference type="NCBI Taxonomy" id="76633"/>
    <lineage>
        <taxon>Bacteria</taxon>
        <taxon>Bacillati</taxon>
        <taxon>Bacillota</taxon>
        <taxon>Bacilli</taxon>
        <taxon>Bacillales</taxon>
        <taxon>Paenibacillaceae</taxon>
        <taxon>Thermobacillus</taxon>
    </lineage>
</organism>
<dbReference type="InterPro" id="IPR001736">
    <property type="entry name" value="PLipase_D/transphosphatidylase"/>
</dbReference>
<comment type="function">
    <text evidence="7">Catalyzes the reversible phosphatidyl group transfer from one phosphatidylglycerol molecule to another to form cardiolipin (CL) (diphosphatidylglycerol) and glycerol.</text>
</comment>
<dbReference type="GO" id="GO:0016740">
    <property type="term" value="F:transferase activity"/>
    <property type="evidence" value="ECO:0007669"/>
    <property type="project" value="UniProtKB-KW"/>
</dbReference>
<dbReference type="PANTHER" id="PTHR21248">
    <property type="entry name" value="CARDIOLIPIN SYNTHASE"/>
    <property type="match status" value="1"/>
</dbReference>
<feature type="active site" evidence="7">
    <location>
        <position position="386"/>
    </location>
</feature>
<keyword evidence="7" id="KW-0443">Lipid metabolism</keyword>
<keyword evidence="1 7" id="KW-1003">Cell membrane</keyword>
<dbReference type="SMART" id="SM00155">
    <property type="entry name" value="PLDc"/>
    <property type="match status" value="2"/>
</dbReference>
<evidence type="ECO:0000256" key="5">
    <source>
        <dbReference type="ARBA" id="ARBA00022989"/>
    </source>
</evidence>
<keyword evidence="12" id="KW-1185">Reference proteome</keyword>
<keyword evidence="7" id="KW-0444">Lipid biosynthesis</keyword>
<protein>
    <recommendedName>
        <fullName evidence="7 8">Cardiolipin synthase</fullName>
        <shortName evidence="7">CL synthase</shortName>
        <ecNumber evidence="7 8">2.7.8.-</ecNumber>
    </recommendedName>
</protein>
<accession>A0ABM8V230</accession>
<dbReference type="Gene3D" id="3.30.870.10">
    <property type="entry name" value="Endonuclease Chain A"/>
    <property type="match status" value="2"/>
</dbReference>
<evidence type="ECO:0000256" key="4">
    <source>
        <dbReference type="ARBA" id="ARBA00022737"/>
    </source>
</evidence>
<proteinExistence type="inferred from homology"/>
<evidence type="ECO:0000313" key="12">
    <source>
        <dbReference type="Proteomes" id="UP000681526"/>
    </source>
</evidence>
<feature type="active site" evidence="7">
    <location>
        <position position="210"/>
    </location>
</feature>
<keyword evidence="4" id="KW-0677">Repeat</keyword>
<keyword evidence="7" id="KW-0594">Phospholipid biosynthesis</keyword>
<reference evidence="11 12" key="1">
    <citation type="submission" date="2021-04" db="EMBL/GenBank/DDBJ databases">
        <authorList>
            <person name="Rakotoarivonina H."/>
        </authorList>
    </citation>
    <scope>NUCLEOTIDE SEQUENCE [LARGE SCALE GENOMIC DNA]</scope>
    <source>
        <strain evidence="11 12">XE</strain>
    </source>
</reference>
<comment type="subcellular location">
    <subcellularLocation>
        <location evidence="7">Cell membrane</location>
        <topology evidence="7">Multi-pass membrane protein</topology>
    </subcellularLocation>
</comment>
<evidence type="ECO:0000256" key="9">
    <source>
        <dbReference type="SAM" id="MobiDB-lite"/>
    </source>
</evidence>
<dbReference type="EMBL" id="CAJRAY010000024">
    <property type="protein sequence ID" value="CAG5082108.1"/>
    <property type="molecule type" value="Genomic_DNA"/>
</dbReference>
<feature type="region of interest" description="Disordered" evidence="9">
    <location>
        <begin position="60"/>
        <end position="79"/>
    </location>
</feature>
<evidence type="ECO:0000256" key="2">
    <source>
        <dbReference type="ARBA" id="ARBA00022679"/>
    </source>
</evidence>
<keyword evidence="7" id="KW-1208">Phospholipid metabolism</keyword>
<feature type="domain" description="PLD phosphodiesterase" evidence="10">
    <location>
        <begin position="374"/>
        <end position="401"/>
    </location>
</feature>
<evidence type="ECO:0000313" key="11">
    <source>
        <dbReference type="EMBL" id="CAG5082108.1"/>
    </source>
</evidence>
<evidence type="ECO:0000256" key="1">
    <source>
        <dbReference type="ARBA" id="ARBA00022475"/>
    </source>
</evidence>
<feature type="active site" evidence="7">
    <location>
        <position position="381"/>
    </location>
</feature>
<dbReference type="CDD" id="cd09110">
    <property type="entry name" value="PLDc_CLS_1"/>
    <property type="match status" value="1"/>
</dbReference>
<name>A0ABM8V230_THEXY</name>
<comment type="caution">
    <text evidence="11">The sequence shown here is derived from an EMBL/GenBank/DDBJ whole genome shotgun (WGS) entry which is preliminary data.</text>
</comment>
<keyword evidence="3 7" id="KW-0812">Transmembrane</keyword>
<feature type="active site" evidence="7">
    <location>
        <position position="379"/>
    </location>
</feature>
<evidence type="ECO:0000256" key="3">
    <source>
        <dbReference type="ARBA" id="ARBA00022692"/>
    </source>
</evidence>
<sequence length="461" mass="50894">MVWPWLLAAVVVWWAEAAVVLAAEHRRPAHAAAWLLVLLALPIVGILPFLLARGKVGLGDSRDRKPAKRSSTGTDDAFPGDERLRRALRRMSDAPITGCNGTEILTDGEEAFASIFDMIGKAEHHIHLAYYILRDDGVGRRFRDALIRKAKEGVQVRLIYDGFGSWKLPKSYIRELTEAGVRVRCFLPLGAALRSRRINHRYHRKIVIIDGKSGFTGGINIGDEYLGLDKRLGFWRDTHLRVEGDAVCDLQNIFVRDWELASGEALDDPAYWPPHACTSHERVQIVSCGPRLGGNEIYDGLLAAVGAARERIWIATPYFVPDAGLTAALRTAAAGGVDVRLIVPGIADTRFVLAATLSHAADLQAAGVRVYRYQKGFIHAKVMIVDRLLASVGTANLDMRSFYSNYELSALLFDEKPIGRLERDFLKDLADSREVTAEELRGLTAGARAGRAMARLLSPLL</sequence>
<dbReference type="InterPro" id="IPR022924">
    <property type="entry name" value="Cardiolipin_synthase"/>
</dbReference>
<keyword evidence="6 7" id="KW-0472">Membrane</keyword>
<feature type="active site" evidence="7">
    <location>
        <position position="203"/>
    </location>
</feature>
<dbReference type="InterPro" id="IPR030874">
    <property type="entry name" value="Cardiolipin_synth_Firmi"/>
</dbReference>
<dbReference type="Pfam" id="PF13091">
    <property type="entry name" value="PLDc_2"/>
    <property type="match status" value="2"/>
</dbReference>
<dbReference type="SUPFAM" id="SSF56024">
    <property type="entry name" value="Phospholipase D/nuclease"/>
    <property type="match status" value="2"/>
</dbReference>
<evidence type="ECO:0000256" key="8">
    <source>
        <dbReference type="NCBIfam" id="TIGR04265"/>
    </source>
</evidence>
<comment type="caution">
    <text evidence="7">Lacks conserved residue(s) required for the propagation of feature annotation.</text>
</comment>
<feature type="transmembrane region" description="Helical" evidence="7">
    <location>
        <begin position="32"/>
        <end position="52"/>
    </location>
</feature>
<evidence type="ECO:0000259" key="10">
    <source>
        <dbReference type="PROSITE" id="PS50035"/>
    </source>
</evidence>
<feature type="active site" evidence="7">
    <location>
        <position position="205"/>
    </location>
</feature>
<dbReference type="EC" id="2.7.8.-" evidence="7 8"/>
<dbReference type="CDD" id="cd09112">
    <property type="entry name" value="PLDc_CLS_2"/>
    <property type="match status" value="1"/>
</dbReference>
<dbReference type="HAMAP" id="MF_01916">
    <property type="entry name" value="Cardiolipin_synth_Cls"/>
    <property type="match status" value="1"/>
</dbReference>
<comment type="similarity">
    <text evidence="7">Belongs to the phospholipase D family. Cardiolipin synthase subfamily.</text>
</comment>
<dbReference type="PANTHER" id="PTHR21248:SF20">
    <property type="entry name" value="CARDIOLIPIN SYNTHASE YWIE-RELATED"/>
    <property type="match status" value="1"/>
</dbReference>
<dbReference type="Proteomes" id="UP000681526">
    <property type="component" value="Unassembled WGS sequence"/>
</dbReference>
<keyword evidence="2 7" id="KW-0808">Transferase</keyword>
<dbReference type="NCBIfam" id="TIGR04265">
    <property type="entry name" value="bac_cardiolipin"/>
    <property type="match status" value="1"/>
</dbReference>
<dbReference type="PROSITE" id="PS50035">
    <property type="entry name" value="PLD"/>
    <property type="match status" value="2"/>
</dbReference>
<dbReference type="RefSeq" id="WP_213483820.1">
    <property type="nucleotide sequence ID" value="NZ_CAJRAY010000024.1"/>
</dbReference>
<dbReference type="InterPro" id="IPR025202">
    <property type="entry name" value="PLD-like_dom"/>
</dbReference>
<evidence type="ECO:0000256" key="7">
    <source>
        <dbReference type="HAMAP-Rule" id="MF_01916"/>
    </source>
</evidence>
<feature type="domain" description="PLD phosphodiesterase" evidence="10">
    <location>
        <begin position="198"/>
        <end position="225"/>
    </location>
</feature>
<evidence type="ECO:0000256" key="6">
    <source>
        <dbReference type="ARBA" id="ARBA00023136"/>
    </source>
</evidence>
<keyword evidence="5 7" id="KW-1133">Transmembrane helix</keyword>